<evidence type="ECO:0000313" key="7">
    <source>
        <dbReference type="EMBL" id="HJB55957.1"/>
    </source>
</evidence>
<dbReference type="EMBL" id="DWYC01000002">
    <property type="protein sequence ID" value="HJB55957.1"/>
    <property type="molecule type" value="Genomic_DNA"/>
</dbReference>
<protein>
    <submittedName>
        <fullName evidence="7">UDP-diphospho-muramoylpentapeptide beta-N-acetylglucosaminyltransferase</fullName>
    </submittedName>
</protein>
<dbReference type="PANTHER" id="PTHR43025">
    <property type="entry name" value="MONOGALACTOSYLDIACYLGLYCEROL SYNTHASE"/>
    <property type="match status" value="1"/>
</dbReference>
<evidence type="ECO:0000259" key="5">
    <source>
        <dbReference type="Pfam" id="PF04101"/>
    </source>
</evidence>
<keyword evidence="3" id="KW-0328">Glycosyltransferase</keyword>
<evidence type="ECO:0000256" key="2">
    <source>
        <dbReference type="ARBA" id="ARBA00006962"/>
    </source>
</evidence>
<evidence type="ECO:0000256" key="3">
    <source>
        <dbReference type="ARBA" id="ARBA00022676"/>
    </source>
</evidence>
<dbReference type="Gene3D" id="3.40.50.2000">
    <property type="entry name" value="Glycogen Phosphorylase B"/>
    <property type="match status" value="1"/>
</dbReference>
<evidence type="ECO:0000259" key="6">
    <source>
        <dbReference type="Pfam" id="PF06925"/>
    </source>
</evidence>
<dbReference type="Pfam" id="PF04101">
    <property type="entry name" value="Glyco_tran_28_C"/>
    <property type="match status" value="1"/>
</dbReference>
<sequence>MKILILTGKFGMGHYSAAQSLREQLGRWLPRAQTEVVDLFAYALPGGAQLWYRCFQLLVTYGSGLFNTYYRLTERLPADLHSPLDRPMLDKLAALLEEEQPDAVIATHPICAGLTSRYKEQTGSALPLLTCVTDLSTHNEWLHGGTDCYLVGSPEIRRRLVEKGVPSERVLVTGIPVKEAFRHVSHRKGGDHRRLLVMGGGLGLLPRKESFYEALNALDGVDVTILTGNNQKLYRRLAGKYPHIEVVGFTDRVWDYMAQADLMLTKPGGITVFESIFAELPLLLWEPFLQQEKNNARFLIQAGLGRAAAQESEACLLAIRELLYNDAALEEMREKMRRAKAQMEAEGAVRLLAALALEQEVKAV</sequence>
<comment type="subcellular location">
    <subcellularLocation>
        <location evidence="1">Membrane</location>
    </subcellularLocation>
</comment>
<dbReference type="SUPFAM" id="SSF53756">
    <property type="entry name" value="UDP-Glycosyltransferase/glycogen phosphorylase"/>
    <property type="match status" value="1"/>
</dbReference>
<dbReference type="InterPro" id="IPR009695">
    <property type="entry name" value="Diacylglyc_glucosyltr_N"/>
</dbReference>
<dbReference type="GO" id="GO:0016758">
    <property type="term" value="F:hexosyltransferase activity"/>
    <property type="evidence" value="ECO:0007669"/>
    <property type="project" value="InterPro"/>
</dbReference>
<comment type="caution">
    <text evidence="7">The sequence shown here is derived from an EMBL/GenBank/DDBJ whole genome shotgun (WGS) entry which is preliminary data.</text>
</comment>
<name>A0A9D2M8T5_9FIRM</name>
<dbReference type="InterPro" id="IPR007235">
    <property type="entry name" value="Glyco_trans_28_C"/>
</dbReference>
<dbReference type="Proteomes" id="UP000824208">
    <property type="component" value="Unassembled WGS sequence"/>
</dbReference>
<dbReference type="GO" id="GO:0009247">
    <property type="term" value="P:glycolipid biosynthetic process"/>
    <property type="evidence" value="ECO:0007669"/>
    <property type="project" value="InterPro"/>
</dbReference>
<evidence type="ECO:0000256" key="4">
    <source>
        <dbReference type="ARBA" id="ARBA00022679"/>
    </source>
</evidence>
<dbReference type="Pfam" id="PF06925">
    <property type="entry name" value="MGDG_synth"/>
    <property type="match status" value="1"/>
</dbReference>
<feature type="domain" description="Diacylglycerol glucosyltransferase N-terminal" evidence="6">
    <location>
        <begin position="14"/>
        <end position="177"/>
    </location>
</feature>
<proteinExistence type="inferred from homology"/>
<feature type="domain" description="Glycosyl transferase family 28 C-terminal" evidence="5">
    <location>
        <begin position="214"/>
        <end position="336"/>
    </location>
</feature>
<evidence type="ECO:0000256" key="1">
    <source>
        <dbReference type="ARBA" id="ARBA00004370"/>
    </source>
</evidence>
<evidence type="ECO:0000313" key="8">
    <source>
        <dbReference type="Proteomes" id="UP000824208"/>
    </source>
</evidence>
<accession>A0A9D2M8T5</accession>
<dbReference type="PANTHER" id="PTHR43025:SF3">
    <property type="entry name" value="MONOGALACTOSYLDIACYLGLYCEROL SYNTHASE 1, CHLOROPLASTIC"/>
    <property type="match status" value="1"/>
</dbReference>
<dbReference type="InterPro" id="IPR050519">
    <property type="entry name" value="Glycosyltransf_28_UgtP"/>
</dbReference>
<organism evidence="7 8">
    <name type="scientific">Candidatus Flavonifractor intestinipullorum</name>
    <dbReference type="NCBI Taxonomy" id="2838587"/>
    <lineage>
        <taxon>Bacteria</taxon>
        <taxon>Bacillati</taxon>
        <taxon>Bacillota</taxon>
        <taxon>Clostridia</taxon>
        <taxon>Eubacteriales</taxon>
        <taxon>Oscillospiraceae</taxon>
        <taxon>Flavonifractor</taxon>
    </lineage>
</organism>
<keyword evidence="4" id="KW-0808">Transferase</keyword>
<reference evidence="7" key="2">
    <citation type="submission" date="2021-04" db="EMBL/GenBank/DDBJ databases">
        <authorList>
            <person name="Gilroy R."/>
        </authorList>
    </citation>
    <scope>NUCLEOTIDE SEQUENCE</scope>
    <source>
        <strain evidence="7">CHK189-11263</strain>
    </source>
</reference>
<dbReference type="GO" id="GO:0016020">
    <property type="term" value="C:membrane"/>
    <property type="evidence" value="ECO:0007669"/>
    <property type="project" value="UniProtKB-SubCell"/>
</dbReference>
<gene>
    <name evidence="7" type="ORF">H9714_00200</name>
</gene>
<reference evidence="7" key="1">
    <citation type="journal article" date="2021" name="PeerJ">
        <title>Extensive microbial diversity within the chicken gut microbiome revealed by metagenomics and culture.</title>
        <authorList>
            <person name="Gilroy R."/>
            <person name="Ravi A."/>
            <person name="Getino M."/>
            <person name="Pursley I."/>
            <person name="Horton D.L."/>
            <person name="Alikhan N.F."/>
            <person name="Baker D."/>
            <person name="Gharbi K."/>
            <person name="Hall N."/>
            <person name="Watson M."/>
            <person name="Adriaenssens E.M."/>
            <person name="Foster-Nyarko E."/>
            <person name="Jarju S."/>
            <person name="Secka A."/>
            <person name="Antonio M."/>
            <person name="Oren A."/>
            <person name="Chaudhuri R.R."/>
            <person name="La Ragione R."/>
            <person name="Hildebrand F."/>
            <person name="Pallen M.J."/>
        </authorList>
    </citation>
    <scope>NUCLEOTIDE SEQUENCE</scope>
    <source>
        <strain evidence="7">CHK189-11263</strain>
    </source>
</reference>
<comment type="similarity">
    <text evidence="2">Belongs to the glycosyltransferase 28 family.</text>
</comment>
<dbReference type="AlphaFoldDB" id="A0A9D2M8T5"/>